<evidence type="ECO:0000256" key="2">
    <source>
        <dbReference type="ARBA" id="ARBA00023242"/>
    </source>
</evidence>
<dbReference type="Gene3D" id="3.60.15.10">
    <property type="entry name" value="Ribonuclease Z/Hydroxyacylglutathione hydrolase-like"/>
    <property type="match status" value="1"/>
</dbReference>
<evidence type="ECO:0000313" key="6">
    <source>
        <dbReference type="Proteomes" id="UP001642484"/>
    </source>
</evidence>
<dbReference type="Proteomes" id="UP001642484">
    <property type="component" value="Unassembled WGS sequence"/>
</dbReference>
<evidence type="ECO:0000259" key="4">
    <source>
        <dbReference type="Pfam" id="PF16661"/>
    </source>
</evidence>
<dbReference type="Pfam" id="PF16661">
    <property type="entry name" value="Lactamase_B_6"/>
    <property type="match status" value="1"/>
</dbReference>
<dbReference type="InterPro" id="IPR036866">
    <property type="entry name" value="RibonucZ/Hydroxyglut_hydro"/>
</dbReference>
<dbReference type="EMBL" id="CAXAMN010012547">
    <property type="protein sequence ID" value="CAK9038452.1"/>
    <property type="molecule type" value="Genomic_DNA"/>
</dbReference>
<dbReference type="InterPro" id="IPR027074">
    <property type="entry name" value="Integrator_9su"/>
</dbReference>
<evidence type="ECO:0000313" key="5">
    <source>
        <dbReference type="EMBL" id="CAK9038452.1"/>
    </source>
</evidence>
<dbReference type="PANTHER" id="PTHR46094:SF1">
    <property type="entry name" value="INTEGRATOR COMPLEX SUBUNIT 9"/>
    <property type="match status" value="1"/>
</dbReference>
<gene>
    <name evidence="5" type="ORF">CCMP2556_LOCUS21030</name>
</gene>
<dbReference type="SUPFAM" id="SSF56281">
    <property type="entry name" value="Metallo-hydrolase/oxidoreductase"/>
    <property type="match status" value="1"/>
</dbReference>
<keyword evidence="2" id="KW-0539">Nucleus</keyword>
<feature type="domain" description="Metallo-beta-lactamase" evidence="4">
    <location>
        <begin position="34"/>
        <end position="156"/>
    </location>
</feature>
<reference evidence="5 6" key="1">
    <citation type="submission" date="2024-02" db="EMBL/GenBank/DDBJ databases">
        <authorList>
            <person name="Chen Y."/>
            <person name="Shah S."/>
            <person name="Dougan E. K."/>
            <person name="Thang M."/>
            <person name="Chan C."/>
        </authorList>
    </citation>
    <scope>NUCLEOTIDE SEQUENCE [LARGE SCALE GENOMIC DNA]</scope>
</reference>
<comment type="caution">
    <text evidence="5">The sequence shown here is derived from an EMBL/GenBank/DDBJ whole genome shotgun (WGS) entry which is preliminary data.</text>
</comment>
<keyword evidence="6" id="KW-1185">Reference proteome</keyword>
<protein>
    <recommendedName>
        <fullName evidence="4">Metallo-beta-lactamase domain-containing protein</fullName>
    </recommendedName>
</protein>
<accession>A0ABP0LJI0</accession>
<dbReference type="InterPro" id="IPR001279">
    <property type="entry name" value="Metallo-B-lactamas"/>
</dbReference>
<organism evidence="5 6">
    <name type="scientific">Durusdinium trenchii</name>
    <dbReference type="NCBI Taxonomy" id="1381693"/>
    <lineage>
        <taxon>Eukaryota</taxon>
        <taxon>Sar</taxon>
        <taxon>Alveolata</taxon>
        <taxon>Dinophyceae</taxon>
        <taxon>Suessiales</taxon>
        <taxon>Symbiodiniaceae</taxon>
        <taxon>Durusdinium</taxon>
    </lineage>
</organism>
<evidence type="ECO:0000256" key="1">
    <source>
        <dbReference type="ARBA" id="ARBA00004123"/>
    </source>
</evidence>
<name>A0ABP0LJI0_9DINO</name>
<dbReference type="PROSITE" id="PS51257">
    <property type="entry name" value="PROKAR_LIPOPROTEIN"/>
    <property type="match status" value="1"/>
</dbReference>
<sequence length="574" mass="62123">MLKVAMVGANQQGVLVNFGGTWILAGCPPDVGTSLRHFNINMSQVAAVLLTSGTCMEGWPLLRRSFVQAELEQPRLLGTEPMLQVAQSHLRDLAMMRPSQNGGGELFSLEEVEEAFLGAEEVSFGQEVLLEGDNATMLLKASCSGLGLGGSLWSLACYGLCVVVGASAKVARLPDLEALTVADVVVLLGGISRHPSRDVQQQLTDAAKEVAVVLQSRGNVLVPLNGSPEDFTEELTECIAKAISELENQGPIFAISTPARSLRRCGRWAEWTSKKGQDVMMVAMCREEERARVGEHPFLVDALRESGRLVLAETINDLTDAYEEPCVVLAPISLKRHFEKLWDSQKASRRLCWLDVQGVLPGVGNAIQPYISATELARTWSSCARPPKLIVPKGRVPLPPELTSCKAVELMVLDSGLLEVPLDLDRPRVKCWLPRDHLAVARKQGRKRPADVLPLHGTFIGNTRPRIAPRQPEAELLAGAVEVKAFQDAMRKAGLVVEGSGEVLNVPSLDARILLNQPSGIALETIVECKSADGRRRTSPTTETSGTLHIPSEDRRSSGFRADGLVACGRAIPC</sequence>
<dbReference type="PANTHER" id="PTHR46094">
    <property type="entry name" value="INTEGRATOR COMPLEX SUBUNIT 9"/>
    <property type="match status" value="1"/>
</dbReference>
<proteinExistence type="predicted"/>
<evidence type="ECO:0000256" key="3">
    <source>
        <dbReference type="SAM" id="MobiDB-lite"/>
    </source>
</evidence>
<comment type="subcellular location">
    <subcellularLocation>
        <location evidence="1">Nucleus</location>
    </subcellularLocation>
</comment>
<feature type="region of interest" description="Disordered" evidence="3">
    <location>
        <begin position="532"/>
        <end position="556"/>
    </location>
</feature>